<name>A0A193LI75_9GAMM</name>
<dbReference type="Gene3D" id="3.60.21.10">
    <property type="match status" value="1"/>
</dbReference>
<reference evidence="6 7" key="1">
    <citation type="submission" date="2016-06" db="EMBL/GenBank/DDBJ databases">
        <title>Complete genome sequence of a deep-branching marine Gamma Proteobacterium Woeseia oceani type strain XK5.</title>
        <authorList>
            <person name="Mu D."/>
            <person name="Du Z."/>
        </authorList>
    </citation>
    <scope>NUCLEOTIDE SEQUENCE [LARGE SCALE GENOMIC DNA]</scope>
    <source>
        <strain evidence="6 7">XK5</strain>
    </source>
</reference>
<keyword evidence="2" id="KW-0378">Hydrolase</keyword>
<keyword evidence="7" id="KW-1185">Reference proteome</keyword>
<dbReference type="GO" id="GO:0016787">
    <property type="term" value="F:hydrolase activity"/>
    <property type="evidence" value="ECO:0007669"/>
    <property type="project" value="UniProtKB-KW"/>
</dbReference>
<evidence type="ECO:0000256" key="3">
    <source>
        <dbReference type="ARBA" id="ARBA00023004"/>
    </source>
</evidence>
<evidence type="ECO:0000256" key="1">
    <source>
        <dbReference type="ARBA" id="ARBA00022723"/>
    </source>
</evidence>
<gene>
    <name evidence="6" type="ORF">BA177_14380</name>
</gene>
<comment type="similarity">
    <text evidence="4">Belongs to the cyclic nucleotide phosphodiesterase class-III family.</text>
</comment>
<dbReference type="Proteomes" id="UP000092695">
    <property type="component" value="Chromosome"/>
</dbReference>
<dbReference type="EMBL" id="CP016268">
    <property type="protein sequence ID" value="ANO52220.1"/>
    <property type="molecule type" value="Genomic_DNA"/>
</dbReference>
<evidence type="ECO:0000256" key="4">
    <source>
        <dbReference type="ARBA" id="ARBA00025742"/>
    </source>
</evidence>
<dbReference type="KEGG" id="woc:BA177_14380"/>
<dbReference type="PANTHER" id="PTHR42988">
    <property type="entry name" value="PHOSPHOHYDROLASE"/>
    <property type="match status" value="1"/>
</dbReference>
<evidence type="ECO:0000313" key="7">
    <source>
        <dbReference type="Proteomes" id="UP000092695"/>
    </source>
</evidence>
<dbReference type="STRING" id="1548547.BA177_14380"/>
<evidence type="ECO:0000259" key="5">
    <source>
        <dbReference type="Pfam" id="PF00149"/>
    </source>
</evidence>
<dbReference type="GO" id="GO:0046872">
    <property type="term" value="F:metal ion binding"/>
    <property type="evidence" value="ECO:0007669"/>
    <property type="project" value="UniProtKB-KW"/>
</dbReference>
<dbReference type="Pfam" id="PF00149">
    <property type="entry name" value="Metallophos"/>
    <property type="match status" value="1"/>
</dbReference>
<proteinExistence type="inferred from homology"/>
<dbReference type="InterPro" id="IPR029052">
    <property type="entry name" value="Metallo-depent_PP-like"/>
</dbReference>
<evidence type="ECO:0000256" key="2">
    <source>
        <dbReference type="ARBA" id="ARBA00022801"/>
    </source>
</evidence>
<dbReference type="SUPFAM" id="SSF56300">
    <property type="entry name" value="Metallo-dependent phosphatases"/>
    <property type="match status" value="1"/>
</dbReference>
<sequence>MQITDPHLFADPAASLRGSVTHDTLAAVLNHVRTSGWSADMIAMTGDLIQDDSRDAYVRFREHFSSLGLPVHCVPGNHDVRDFMQEALTAEPFHYCGSFQHDQWLVAGIDSCKTKSAGGHVAPQEIDRLGTLVAESTAEHVLVCLHHPPLPVGSKWLDGVGLDNSDELLTALSAMGKVRGCLFGHVHQAFETDHNGLRIIGTPSTCRQFLPGSDDFALDDRPPAYRRVELQADGTIESELIWVDA</sequence>
<organism evidence="6 7">
    <name type="scientific">Woeseia oceani</name>
    <dbReference type="NCBI Taxonomy" id="1548547"/>
    <lineage>
        <taxon>Bacteria</taxon>
        <taxon>Pseudomonadati</taxon>
        <taxon>Pseudomonadota</taxon>
        <taxon>Gammaproteobacteria</taxon>
        <taxon>Woeseiales</taxon>
        <taxon>Woeseiaceae</taxon>
        <taxon>Woeseia</taxon>
    </lineage>
</organism>
<feature type="domain" description="Calcineurin-like phosphoesterase" evidence="5">
    <location>
        <begin position="2"/>
        <end position="188"/>
    </location>
</feature>
<protein>
    <recommendedName>
        <fullName evidence="5">Calcineurin-like phosphoesterase domain-containing protein</fullName>
    </recommendedName>
</protein>
<dbReference type="AlphaFoldDB" id="A0A193LI75"/>
<dbReference type="InterPro" id="IPR004843">
    <property type="entry name" value="Calcineurin-like_PHP"/>
</dbReference>
<keyword evidence="3" id="KW-0408">Iron</keyword>
<evidence type="ECO:0000313" key="6">
    <source>
        <dbReference type="EMBL" id="ANO52220.1"/>
    </source>
</evidence>
<dbReference type="OrthoDB" id="9784378at2"/>
<dbReference type="PANTHER" id="PTHR42988:SF2">
    <property type="entry name" value="CYCLIC NUCLEOTIDE PHOSPHODIESTERASE CBUA0032-RELATED"/>
    <property type="match status" value="1"/>
</dbReference>
<dbReference type="InterPro" id="IPR050884">
    <property type="entry name" value="CNP_phosphodiesterase-III"/>
</dbReference>
<accession>A0A193LI75</accession>
<keyword evidence="1" id="KW-0479">Metal-binding</keyword>